<reference evidence="1 2" key="1">
    <citation type="journal article" date="2021" name="Genome Biol. Evol.">
        <title>Complete Genome Sequencing of a Novel Gloeobacter Species from a Waterfall Cave in Mexico.</title>
        <authorList>
            <person name="Saw J.H."/>
            <person name="Cardona T."/>
            <person name="Montejano G."/>
        </authorList>
    </citation>
    <scope>NUCLEOTIDE SEQUENCE [LARGE SCALE GENOMIC DNA]</scope>
    <source>
        <strain evidence="1">MG652769</strain>
    </source>
</reference>
<gene>
    <name evidence="1" type="ORF">ISF26_08960</name>
</gene>
<dbReference type="RefSeq" id="WP_230843564.1">
    <property type="nucleotide sequence ID" value="NZ_CP063845.1"/>
</dbReference>
<keyword evidence="2" id="KW-1185">Reference proteome</keyword>
<evidence type="ECO:0000313" key="1">
    <source>
        <dbReference type="EMBL" id="UFP96319.1"/>
    </source>
</evidence>
<organism evidence="1 2">
    <name type="scientific">Gloeobacter morelensis MG652769</name>
    <dbReference type="NCBI Taxonomy" id="2781736"/>
    <lineage>
        <taxon>Bacteria</taxon>
        <taxon>Bacillati</taxon>
        <taxon>Cyanobacteriota</taxon>
        <taxon>Cyanophyceae</taxon>
        <taxon>Gloeobacterales</taxon>
        <taxon>Gloeobacteraceae</taxon>
        <taxon>Gloeobacter</taxon>
        <taxon>Gloeobacter morelensis</taxon>
    </lineage>
</organism>
<sequence length="68" mass="7534">MAPTGTPQTGFGAVEHYLLEQAILTRHQLERLVQLARLWQGTVPIVAWKLGLVDLTTFATLIDLEAGY</sequence>
<proteinExistence type="predicted"/>
<protein>
    <submittedName>
        <fullName evidence="1">DUF2949 domain-containing protein</fullName>
    </submittedName>
</protein>
<name>A0ABY3PRT1_9CYAN</name>
<accession>A0ABY3PRT1</accession>
<dbReference type="Proteomes" id="UP001054846">
    <property type="component" value="Chromosome"/>
</dbReference>
<dbReference type="EMBL" id="CP063845">
    <property type="protein sequence ID" value="UFP96319.1"/>
    <property type="molecule type" value="Genomic_DNA"/>
</dbReference>
<evidence type="ECO:0000313" key="2">
    <source>
        <dbReference type="Proteomes" id="UP001054846"/>
    </source>
</evidence>